<dbReference type="RefSeq" id="WP_116678549.1">
    <property type="nucleotide sequence ID" value="NZ_JBGXZY010000031.1"/>
</dbReference>
<dbReference type="Proteomes" id="UP000245462">
    <property type="component" value="Unassembled WGS sequence"/>
</dbReference>
<dbReference type="GO" id="GO:0003887">
    <property type="term" value="F:DNA-directed DNA polymerase activity"/>
    <property type="evidence" value="ECO:0007669"/>
    <property type="project" value="UniProtKB-KW"/>
</dbReference>
<dbReference type="Gene3D" id="1.10.8.60">
    <property type="match status" value="1"/>
</dbReference>
<keyword evidence="3 11" id="KW-0548">Nucleotidyltransferase</keyword>
<dbReference type="SUPFAM" id="SSF52540">
    <property type="entry name" value="P-loop containing nucleoside triphosphate hydrolases"/>
    <property type="match status" value="1"/>
</dbReference>
<dbReference type="CDD" id="cd00009">
    <property type="entry name" value="AAA"/>
    <property type="match status" value="1"/>
</dbReference>
<dbReference type="EMBL" id="QEKY01000002">
    <property type="protein sequence ID" value="PVZ14059.1"/>
    <property type="molecule type" value="Genomic_DNA"/>
</dbReference>
<gene>
    <name evidence="11" type="primary">dnaX</name>
    <name evidence="14" type="ORF">C7382_102103</name>
</gene>
<keyword evidence="6 11" id="KW-0547">Nucleotide-binding</keyword>
<name>A0A2U1FPH4_9PORP</name>
<dbReference type="InterPro" id="IPR008921">
    <property type="entry name" value="DNA_pol3_clamp-load_cplx_C"/>
</dbReference>
<evidence type="ECO:0000256" key="11">
    <source>
        <dbReference type="RuleBase" id="RU364063"/>
    </source>
</evidence>
<evidence type="ECO:0000256" key="12">
    <source>
        <dbReference type="SAM" id="MobiDB-lite"/>
    </source>
</evidence>
<comment type="function">
    <text evidence="11">DNA polymerase III is a complex, multichain enzyme responsible for most of the replicative synthesis in bacteria. This DNA polymerase also exhibits 3' to 5' exonuclease activity.</text>
</comment>
<accession>A0A2U1FPH4</accession>
<keyword evidence="15" id="KW-1185">Reference proteome</keyword>
<dbReference type="Gene3D" id="3.40.50.300">
    <property type="entry name" value="P-loop containing nucleotide triphosphate hydrolases"/>
    <property type="match status" value="1"/>
</dbReference>
<dbReference type="SUPFAM" id="SSF48019">
    <property type="entry name" value="post-AAA+ oligomerization domain-like"/>
    <property type="match status" value="1"/>
</dbReference>
<dbReference type="Pfam" id="PF13177">
    <property type="entry name" value="DNA_pol3_delta2"/>
    <property type="match status" value="1"/>
</dbReference>
<keyword evidence="7" id="KW-0862">Zinc</keyword>
<dbReference type="InterPro" id="IPR005790">
    <property type="entry name" value="DNA_polIII_delta"/>
</dbReference>
<dbReference type="SMART" id="SM00382">
    <property type="entry name" value="AAA"/>
    <property type="match status" value="1"/>
</dbReference>
<dbReference type="AlphaFoldDB" id="A0A2U1FPH4"/>
<evidence type="ECO:0000256" key="3">
    <source>
        <dbReference type="ARBA" id="ARBA00022695"/>
    </source>
</evidence>
<dbReference type="GO" id="GO:0006261">
    <property type="term" value="P:DNA-templated DNA replication"/>
    <property type="evidence" value="ECO:0007669"/>
    <property type="project" value="TreeGrafter"/>
</dbReference>
<dbReference type="FunFam" id="1.10.8.60:FF:000013">
    <property type="entry name" value="DNA polymerase III subunit gamma/tau"/>
    <property type="match status" value="1"/>
</dbReference>
<feature type="region of interest" description="Disordered" evidence="12">
    <location>
        <begin position="372"/>
        <end position="421"/>
    </location>
</feature>
<dbReference type="Gene3D" id="1.20.272.10">
    <property type="match status" value="1"/>
</dbReference>
<dbReference type="GO" id="GO:0046872">
    <property type="term" value="F:metal ion binding"/>
    <property type="evidence" value="ECO:0007669"/>
    <property type="project" value="UniProtKB-KW"/>
</dbReference>
<keyword evidence="4 11" id="KW-0235">DNA replication</keyword>
<dbReference type="FunFam" id="3.40.50.300:FF:000014">
    <property type="entry name" value="DNA polymerase III subunit gamma/tau"/>
    <property type="match status" value="1"/>
</dbReference>
<comment type="catalytic activity">
    <reaction evidence="10 11">
        <text>DNA(n) + a 2'-deoxyribonucleoside 5'-triphosphate = DNA(n+1) + diphosphate</text>
        <dbReference type="Rhea" id="RHEA:22508"/>
        <dbReference type="Rhea" id="RHEA-COMP:17339"/>
        <dbReference type="Rhea" id="RHEA-COMP:17340"/>
        <dbReference type="ChEBI" id="CHEBI:33019"/>
        <dbReference type="ChEBI" id="CHEBI:61560"/>
        <dbReference type="ChEBI" id="CHEBI:173112"/>
        <dbReference type="EC" id="2.7.7.7"/>
    </reaction>
</comment>
<evidence type="ECO:0000256" key="10">
    <source>
        <dbReference type="ARBA" id="ARBA00049244"/>
    </source>
</evidence>
<evidence type="ECO:0000259" key="13">
    <source>
        <dbReference type="SMART" id="SM00382"/>
    </source>
</evidence>
<dbReference type="GO" id="GO:0009360">
    <property type="term" value="C:DNA polymerase III complex"/>
    <property type="evidence" value="ECO:0007669"/>
    <property type="project" value="InterPro"/>
</dbReference>
<dbReference type="CDD" id="cd18137">
    <property type="entry name" value="HLD_clamp_pol_III_gamma_tau"/>
    <property type="match status" value="1"/>
</dbReference>
<comment type="subunit">
    <text evidence="11">DNA polymerase III contains a core (composed of alpha, epsilon and theta chains) that associates with a tau subunit. This core dimerizes to form the POLIII' complex. PolIII' associates with the gamma complex (composed of gamma, delta, delta', psi and chi chains) and with the beta chain to form the complete DNA polymerase III complex.</text>
</comment>
<dbReference type="Pfam" id="PF22608">
    <property type="entry name" value="DNAX_ATPase_lid"/>
    <property type="match status" value="1"/>
</dbReference>
<dbReference type="InterPro" id="IPR012763">
    <property type="entry name" value="DNA_pol_III_sug/sutau_N"/>
</dbReference>
<keyword evidence="8 11" id="KW-0067">ATP-binding</keyword>
<dbReference type="PANTHER" id="PTHR11669:SF0">
    <property type="entry name" value="PROTEIN STICHEL-LIKE 2"/>
    <property type="match status" value="1"/>
</dbReference>
<evidence type="ECO:0000313" key="14">
    <source>
        <dbReference type="EMBL" id="PVZ14059.1"/>
    </source>
</evidence>
<dbReference type="NCBIfam" id="NF004046">
    <property type="entry name" value="PRK05563.1"/>
    <property type="match status" value="1"/>
</dbReference>
<dbReference type="Pfam" id="PF12169">
    <property type="entry name" value="DNA_pol3_gamma3"/>
    <property type="match status" value="1"/>
</dbReference>
<dbReference type="OrthoDB" id="9810148at2"/>
<dbReference type="InterPro" id="IPR045085">
    <property type="entry name" value="HLD_clamp_pol_III_gamma_tau"/>
</dbReference>
<reference evidence="14 15" key="1">
    <citation type="submission" date="2018-04" db="EMBL/GenBank/DDBJ databases">
        <title>Genomic Encyclopedia of Type Strains, Phase IV (KMG-IV): sequencing the most valuable type-strain genomes for metagenomic binning, comparative biology and taxonomic classification.</title>
        <authorList>
            <person name="Goeker M."/>
        </authorList>
    </citation>
    <scope>NUCLEOTIDE SEQUENCE [LARGE SCALE GENOMIC DNA]</scope>
    <source>
        <strain evidence="14 15">DSM 28520</strain>
    </source>
</reference>
<evidence type="ECO:0000256" key="9">
    <source>
        <dbReference type="ARBA" id="ARBA00022932"/>
    </source>
</evidence>
<comment type="caution">
    <text evidence="14">The sequence shown here is derived from an EMBL/GenBank/DDBJ whole genome shotgun (WGS) entry which is preliminary data.</text>
</comment>
<dbReference type="GeneID" id="94549995"/>
<dbReference type="PANTHER" id="PTHR11669">
    <property type="entry name" value="REPLICATION FACTOR C / DNA POLYMERASE III GAMMA-TAU SUBUNIT"/>
    <property type="match status" value="1"/>
</dbReference>
<keyword evidence="5" id="KW-0479">Metal-binding</keyword>
<dbReference type="InterPro" id="IPR003593">
    <property type="entry name" value="AAA+_ATPase"/>
</dbReference>
<feature type="domain" description="AAA+ ATPase" evidence="13">
    <location>
        <begin position="39"/>
        <end position="182"/>
    </location>
</feature>
<protein>
    <recommendedName>
        <fullName evidence="11">DNA polymerase III subunit gamma/tau</fullName>
        <ecNumber evidence="11">2.7.7.7</ecNumber>
    </recommendedName>
</protein>
<dbReference type="NCBIfam" id="TIGR01128">
    <property type="entry name" value="holA"/>
    <property type="match status" value="1"/>
</dbReference>
<evidence type="ECO:0000256" key="4">
    <source>
        <dbReference type="ARBA" id="ARBA00022705"/>
    </source>
</evidence>
<dbReference type="GO" id="GO:0005524">
    <property type="term" value="F:ATP binding"/>
    <property type="evidence" value="ECO:0007669"/>
    <property type="project" value="UniProtKB-KW"/>
</dbReference>
<evidence type="ECO:0000313" key="15">
    <source>
        <dbReference type="Proteomes" id="UP000245462"/>
    </source>
</evidence>
<comment type="similarity">
    <text evidence="1 11">Belongs to the DnaX/STICHEL family.</text>
</comment>
<dbReference type="GO" id="GO:0003677">
    <property type="term" value="F:DNA binding"/>
    <property type="evidence" value="ECO:0007669"/>
    <property type="project" value="InterPro"/>
</dbReference>
<keyword evidence="9 11" id="KW-0239">DNA-directed DNA polymerase</keyword>
<dbReference type="PRINTS" id="PR00300">
    <property type="entry name" value="CLPPROTEASEA"/>
</dbReference>
<sequence length="603" mass="67694">METKYIVSALKYRPDTFASMVGQEALSTTLKSSIVQQKTAHAYLFCGPRGVGKTSCARIFARAINCMDRQPDGEACGKCESCMAFNEQRSMNIYELDAASNNSVDDIRLLTEQANVPPQIGKYKIYIIDEVHMLSNQAFNAFLKTLEEPPSYVIFILATTEKHKVLPTILSRCQIFDFKRIPPARIEQHLHYVAESEGVQVEPEALAVIASKADGGMRDALSLFDRIARFSEGNITYANTIENLNILDYDYYFRLTDFFLQGDYRSVLIVLNELLSKGFDGQVIVNGLAAFFRDLLMAQDQSTLPLLEQSEVVMQRYVDAARRCSAAFLYQSLKILNACDQQYRQSNGKRLLLELAMMNIAALFSKGLTAQPAPAATQPQPTSAAPPRPIATQPLPTAVKSPEASYHPTPRVQEESKPQELTVAPPPVVQENPVEVKTVPQARIVTPPTVETEGSRFTLRGLRNKKEQQQVAEQQLRREMNEPFDEEQLRLAWLEFAEKQLTEDVHLKNTMNSCLPSLTPGTTAFVVEIMNNKQKDALDVVTMRLMDFLAEKLRNTTLKMNVQIAESSSVNRIPVSLDEKIERLNAENPLFDELRTRLGLSIA</sequence>
<dbReference type="InterPro" id="IPR022754">
    <property type="entry name" value="DNA_pol_III_gamma-3"/>
</dbReference>
<organism evidence="14 15">
    <name type="scientific">Porphyromonas loveana</name>
    <dbReference type="NCBI Taxonomy" id="1884669"/>
    <lineage>
        <taxon>Bacteria</taxon>
        <taxon>Pseudomonadati</taxon>
        <taxon>Bacteroidota</taxon>
        <taxon>Bacteroidia</taxon>
        <taxon>Bacteroidales</taxon>
        <taxon>Porphyromonadaceae</taxon>
        <taxon>Porphyromonas</taxon>
    </lineage>
</organism>
<evidence type="ECO:0000256" key="2">
    <source>
        <dbReference type="ARBA" id="ARBA00022679"/>
    </source>
</evidence>
<evidence type="ECO:0000256" key="5">
    <source>
        <dbReference type="ARBA" id="ARBA00022723"/>
    </source>
</evidence>
<evidence type="ECO:0000256" key="7">
    <source>
        <dbReference type="ARBA" id="ARBA00022833"/>
    </source>
</evidence>
<evidence type="ECO:0000256" key="1">
    <source>
        <dbReference type="ARBA" id="ARBA00006360"/>
    </source>
</evidence>
<feature type="compositionally biased region" description="Low complexity" evidence="12">
    <location>
        <begin position="372"/>
        <end position="383"/>
    </location>
</feature>
<dbReference type="NCBIfam" id="NF011531">
    <property type="entry name" value="PRK14971.1"/>
    <property type="match status" value="1"/>
</dbReference>
<dbReference type="InterPro" id="IPR027417">
    <property type="entry name" value="P-loop_NTPase"/>
</dbReference>
<dbReference type="EC" id="2.7.7.7" evidence="11"/>
<dbReference type="InterPro" id="IPR001270">
    <property type="entry name" value="ClpA/B"/>
</dbReference>
<proteinExistence type="inferred from homology"/>
<keyword evidence="2 11" id="KW-0808">Transferase</keyword>
<dbReference type="InterPro" id="IPR050238">
    <property type="entry name" value="DNA_Rep/Repair_Clamp_Loader"/>
</dbReference>
<evidence type="ECO:0000256" key="8">
    <source>
        <dbReference type="ARBA" id="ARBA00022840"/>
    </source>
</evidence>
<dbReference type="NCBIfam" id="TIGR02397">
    <property type="entry name" value="dnaX_nterm"/>
    <property type="match status" value="1"/>
</dbReference>
<evidence type="ECO:0000256" key="6">
    <source>
        <dbReference type="ARBA" id="ARBA00022741"/>
    </source>
</evidence>